<proteinExistence type="inferred from homology"/>
<sequence length="275" mass="31098">MRHSSWISCCSDLRNMSKAPDSILRRLKVRRQKQRTILAMRWRCAKGGKEFKELDTFYRAIRPYLCVAQLFGIMPLSNVLSRDPQDVKFRLRSVGMCFTGLFLLLGGIKTVMQANILFRTGLNAKNMSELLLVLGESSSKILVFVFFVAVNLVFLIVGIVNWLNFTGFARSWSKLILPWSSLDILMQFAPYAPSKHSLRSKLRLIGCVVGSLAWITCCTMPLATTAITCTSFTATRITRVCRSDPIWRRNSQKPSSCCPTTCSPFAMALYGSLFY</sequence>
<dbReference type="RefSeq" id="XP_033241092.1">
    <property type="nucleotide sequence ID" value="XM_033385201.1"/>
</dbReference>
<dbReference type="Proteomes" id="UP000001819">
    <property type="component" value="Chromosome X"/>
</dbReference>
<keyword evidence="7 11" id="KW-0675">Receptor</keyword>
<accession>A0A6I8WCX5</accession>
<evidence type="ECO:0000256" key="8">
    <source>
        <dbReference type="ARBA" id="ARBA00023224"/>
    </source>
</evidence>
<evidence type="ECO:0000256" key="5">
    <source>
        <dbReference type="ARBA" id="ARBA00022989"/>
    </source>
</evidence>
<evidence type="ECO:0000256" key="4">
    <source>
        <dbReference type="ARBA" id="ARBA00022692"/>
    </source>
</evidence>
<evidence type="ECO:0000313" key="10">
    <source>
        <dbReference type="Proteomes" id="UP000001819"/>
    </source>
</evidence>
<dbReference type="PANTHER" id="PTHR21421">
    <property type="entry name" value="GUSTATORY RECEPTOR"/>
    <property type="match status" value="1"/>
</dbReference>
<organism evidence="10 11">
    <name type="scientific">Drosophila pseudoobscura pseudoobscura</name>
    <name type="common">Fruit fly</name>
    <dbReference type="NCBI Taxonomy" id="46245"/>
    <lineage>
        <taxon>Eukaryota</taxon>
        <taxon>Metazoa</taxon>
        <taxon>Ecdysozoa</taxon>
        <taxon>Arthropoda</taxon>
        <taxon>Hexapoda</taxon>
        <taxon>Insecta</taxon>
        <taxon>Pterygota</taxon>
        <taxon>Neoptera</taxon>
        <taxon>Endopterygota</taxon>
        <taxon>Diptera</taxon>
        <taxon>Brachycera</taxon>
        <taxon>Muscomorpha</taxon>
        <taxon>Ephydroidea</taxon>
        <taxon>Drosophilidae</taxon>
        <taxon>Drosophila</taxon>
        <taxon>Sophophora</taxon>
    </lineage>
</organism>
<dbReference type="PANTHER" id="PTHR21421:SF34">
    <property type="entry name" value="GUSTATORY RECEPTOR FOR SUGAR TASTE 61A-RELATED"/>
    <property type="match status" value="1"/>
</dbReference>
<name>A0A6I8WCX5_DROPS</name>
<evidence type="ECO:0000256" key="6">
    <source>
        <dbReference type="ARBA" id="ARBA00023136"/>
    </source>
</evidence>
<keyword evidence="6 9" id="KW-0472">Membrane</keyword>
<dbReference type="ExpressionAtlas" id="A0A6I8WCX5">
    <property type="expression patterns" value="baseline"/>
</dbReference>
<evidence type="ECO:0000256" key="9">
    <source>
        <dbReference type="SAM" id="Phobius"/>
    </source>
</evidence>
<keyword evidence="4 9" id="KW-0812">Transmembrane</keyword>
<comment type="similarity">
    <text evidence="2">Belongs to the insect chemoreceptor superfamily. Gustatory receptor (GR) family. Gr5a subfamily.</text>
</comment>
<evidence type="ECO:0000256" key="2">
    <source>
        <dbReference type="ARBA" id="ARBA00005327"/>
    </source>
</evidence>
<evidence type="ECO:0000256" key="7">
    <source>
        <dbReference type="ARBA" id="ARBA00023170"/>
    </source>
</evidence>
<evidence type="ECO:0000256" key="3">
    <source>
        <dbReference type="ARBA" id="ARBA00022475"/>
    </source>
</evidence>
<dbReference type="Pfam" id="PF06151">
    <property type="entry name" value="Trehalose_recp"/>
    <property type="match status" value="2"/>
</dbReference>
<gene>
    <name evidence="11" type="primary">Gr61a</name>
</gene>
<comment type="subcellular location">
    <subcellularLocation>
        <location evidence="1">Cell membrane</location>
        <topology evidence="1">Multi-pass membrane protein</topology>
    </subcellularLocation>
</comment>
<keyword evidence="5 9" id="KW-1133">Transmembrane helix</keyword>
<keyword evidence="10" id="KW-1185">Reference proteome</keyword>
<dbReference type="GO" id="GO:0007165">
    <property type="term" value="P:signal transduction"/>
    <property type="evidence" value="ECO:0007669"/>
    <property type="project" value="UniProtKB-KW"/>
</dbReference>
<feature type="transmembrane region" description="Helical" evidence="9">
    <location>
        <begin position="93"/>
        <end position="118"/>
    </location>
</feature>
<keyword evidence="8" id="KW-0807">Transducer</keyword>
<protein>
    <submittedName>
        <fullName evidence="11">Gustatory receptor for sugar taste 61a isoform X3</fullName>
    </submittedName>
</protein>
<dbReference type="GO" id="GO:0033041">
    <property type="term" value="F:sweet taste receptor activity"/>
    <property type="evidence" value="ECO:0007669"/>
    <property type="project" value="TreeGrafter"/>
</dbReference>
<dbReference type="InterPro" id="IPR009318">
    <property type="entry name" value="Gustatory_rcpt"/>
</dbReference>
<evidence type="ECO:0000256" key="1">
    <source>
        <dbReference type="ARBA" id="ARBA00004651"/>
    </source>
</evidence>
<feature type="transmembrane region" description="Helical" evidence="9">
    <location>
        <begin position="139"/>
        <end position="163"/>
    </location>
</feature>
<keyword evidence="3" id="KW-1003">Cell membrane</keyword>
<dbReference type="GO" id="GO:0005886">
    <property type="term" value="C:plasma membrane"/>
    <property type="evidence" value="ECO:0007669"/>
    <property type="project" value="UniProtKB-SubCell"/>
</dbReference>
<dbReference type="AlphaFoldDB" id="A0A6I8WCX5"/>
<reference evidence="11" key="1">
    <citation type="submission" date="2025-08" db="UniProtKB">
        <authorList>
            <consortium name="RefSeq"/>
        </authorList>
    </citation>
    <scope>IDENTIFICATION</scope>
    <source>
        <strain evidence="11">MV-25-SWS-2005</strain>
        <tissue evidence="11">Whole body</tissue>
    </source>
</reference>
<evidence type="ECO:0000313" key="11">
    <source>
        <dbReference type="RefSeq" id="XP_033241092.1"/>
    </source>
</evidence>
<feature type="transmembrane region" description="Helical" evidence="9">
    <location>
        <begin position="204"/>
        <end position="223"/>
    </location>
</feature>